<name>A0AAW8NTR9_9GAMM</name>
<dbReference type="EMBL" id="JAPMLE010000006">
    <property type="protein sequence ID" value="MDR8526227.1"/>
    <property type="molecule type" value="Genomic_DNA"/>
</dbReference>
<evidence type="ECO:0000313" key="2">
    <source>
        <dbReference type="Proteomes" id="UP001259340"/>
    </source>
</evidence>
<dbReference type="RefSeq" id="WP_310656085.1">
    <property type="nucleotide sequence ID" value="NZ_JAPMLE010000006.1"/>
</dbReference>
<accession>A0AAW8NTR9</accession>
<evidence type="ECO:0008006" key="3">
    <source>
        <dbReference type="Google" id="ProtNLM"/>
    </source>
</evidence>
<reference evidence="1" key="1">
    <citation type="submission" date="2022-11" db="EMBL/GenBank/DDBJ databases">
        <title>Prophages regulate Shewanella fidelis motility and biofilm formation: implications for gut colonization dynamics in Ciona robusta.</title>
        <authorList>
            <person name="Natarajan O."/>
            <person name="Gibboney S.L."/>
            <person name="Young M.N."/>
            <person name="Lim S.J."/>
            <person name="Pluta N."/>
            <person name="Atkinson C.G.F."/>
            <person name="Leigh B.A."/>
            <person name="Liberti A."/>
            <person name="Kees E."/>
            <person name="Breitbart M."/>
            <person name="Gralnick J."/>
            <person name="Dishaw L.J."/>
        </authorList>
    </citation>
    <scope>NUCLEOTIDE SEQUENCE</scope>
    <source>
        <strain evidence="1">3313</strain>
    </source>
</reference>
<organism evidence="1 2">
    <name type="scientific">Shewanella fidelis</name>
    <dbReference type="NCBI Taxonomy" id="173509"/>
    <lineage>
        <taxon>Bacteria</taxon>
        <taxon>Pseudomonadati</taxon>
        <taxon>Pseudomonadota</taxon>
        <taxon>Gammaproteobacteria</taxon>
        <taxon>Alteromonadales</taxon>
        <taxon>Shewanellaceae</taxon>
        <taxon>Shewanella</taxon>
    </lineage>
</organism>
<comment type="caution">
    <text evidence="1">The sequence shown here is derived from an EMBL/GenBank/DDBJ whole genome shotgun (WGS) entry which is preliminary data.</text>
</comment>
<dbReference type="Proteomes" id="UP001259340">
    <property type="component" value="Unassembled WGS sequence"/>
</dbReference>
<proteinExistence type="predicted"/>
<dbReference type="AlphaFoldDB" id="A0AAW8NTR9"/>
<protein>
    <recommendedName>
        <fullName evidence="3">DUF11 domain-containing protein</fullName>
    </recommendedName>
</protein>
<evidence type="ECO:0000313" key="1">
    <source>
        <dbReference type="EMBL" id="MDR8526227.1"/>
    </source>
</evidence>
<gene>
    <name evidence="1" type="ORF">OS133_21730</name>
</gene>
<sequence>MPVIAQNVSLAAGATSTNVFDNTNYQFVNEGTEIRVALATTAANDAVSGANVNYRFTINNTEFADNAILPALVTGQPFGDNGSYRTNAVVATGQSRNRPLLTITNNTGGTIVAKFFVFISQQA</sequence>